<reference evidence="2" key="2">
    <citation type="submission" date="2023-11" db="UniProtKB">
        <authorList>
            <consortium name="WormBaseParasite"/>
        </authorList>
    </citation>
    <scope>IDENTIFICATION</scope>
</reference>
<evidence type="ECO:0000313" key="1">
    <source>
        <dbReference type="Proteomes" id="UP000050795"/>
    </source>
</evidence>
<dbReference type="WBParaSite" id="TREG1_143060.1">
    <property type="protein sequence ID" value="TREG1_143060.1"/>
    <property type="gene ID" value="TREG1_143060"/>
</dbReference>
<evidence type="ECO:0000313" key="2">
    <source>
        <dbReference type="WBParaSite" id="TREG1_143060.1"/>
    </source>
</evidence>
<reference evidence="1" key="1">
    <citation type="submission" date="2022-06" db="EMBL/GenBank/DDBJ databases">
        <authorList>
            <person name="Berger JAMES D."/>
            <person name="Berger JAMES D."/>
        </authorList>
    </citation>
    <scope>NUCLEOTIDE SEQUENCE [LARGE SCALE GENOMIC DNA]</scope>
</reference>
<dbReference type="Proteomes" id="UP000050795">
    <property type="component" value="Unassembled WGS sequence"/>
</dbReference>
<dbReference type="AlphaFoldDB" id="A0AA85JC10"/>
<name>A0AA85JC10_TRIRE</name>
<sequence length="73" mass="8431">MQKGRAFHILKSTLTVNDMHCVNMKYFKENIVVVSSEEAIDISRRYSLIQLKPTSRITCNTVLKQSPFSLKLE</sequence>
<protein>
    <submittedName>
        <fullName evidence="2">Uncharacterized protein</fullName>
    </submittedName>
</protein>
<keyword evidence="1" id="KW-1185">Reference proteome</keyword>
<organism evidence="1 2">
    <name type="scientific">Trichobilharzia regenti</name>
    <name type="common">Nasal bird schistosome</name>
    <dbReference type="NCBI Taxonomy" id="157069"/>
    <lineage>
        <taxon>Eukaryota</taxon>
        <taxon>Metazoa</taxon>
        <taxon>Spiralia</taxon>
        <taxon>Lophotrochozoa</taxon>
        <taxon>Platyhelminthes</taxon>
        <taxon>Trematoda</taxon>
        <taxon>Digenea</taxon>
        <taxon>Strigeidida</taxon>
        <taxon>Schistosomatoidea</taxon>
        <taxon>Schistosomatidae</taxon>
        <taxon>Trichobilharzia</taxon>
    </lineage>
</organism>
<proteinExistence type="predicted"/>
<accession>A0AA85JC10</accession>